<keyword evidence="2 6" id="KW-0378">Hydrolase</keyword>
<dbReference type="EMBL" id="CP011311">
    <property type="protein sequence ID" value="AKE38934.1"/>
    <property type="molecule type" value="Genomic_DNA"/>
</dbReference>
<evidence type="ECO:0000256" key="3">
    <source>
        <dbReference type="SAM" id="SignalP"/>
    </source>
</evidence>
<evidence type="ECO:0000259" key="5">
    <source>
        <dbReference type="Pfam" id="PF08386"/>
    </source>
</evidence>
<proteinExistence type="inferred from homology"/>
<keyword evidence="7" id="KW-1185">Reference proteome</keyword>
<evidence type="ECO:0000256" key="2">
    <source>
        <dbReference type="ARBA" id="ARBA00022801"/>
    </source>
</evidence>
<dbReference type="KEGG" id="ccj:UL81_04810"/>
<name>A0A0F6TAU2_9CORY</name>
<reference evidence="6 7" key="1">
    <citation type="journal article" date="2015" name="Genome Announc.">
        <title>Complete Genome Sequence of Corynebacterium camporealensis DSM 44610, Isolated from the Milk of a Manchega Sheep with Subclinical Mastitis.</title>
        <authorList>
            <person name="Ruckert C."/>
            <person name="Albersmeier A."/>
            <person name="Winkler A."/>
            <person name="Tauch A."/>
        </authorList>
    </citation>
    <scope>NUCLEOTIDE SEQUENCE [LARGE SCALE GENOMIC DNA]</scope>
    <source>
        <strain evidence="6 7">DSM 44610</strain>
    </source>
</reference>
<protein>
    <submittedName>
        <fullName evidence="6">Alpha/beta hydrolase family protein</fullName>
    </submittedName>
</protein>
<evidence type="ECO:0000313" key="6">
    <source>
        <dbReference type="EMBL" id="AKE38934.1"/>
    </source>
</evidence>
<feature type="chain" id="PRO_5039207746" evidence="3">
    <location>
        <begin position="35"/>
        <end position="534"/>
    </location>
</feature>
<dbReference type="InterPro" id="IPR000073">
    <property type="entry name" value="AB_hydrolase_1"/>
</dbReference>
<feature type="signal peptide" evidence="3">
    <location>
        <begin position="1"/>
        <end position="34"/>
    </location>
</feature>
<keyword evidence="3" id="KW-0732">Signal</keyword>
<dbReference type="InterPro" id="IPR051601">
    <property type="entry name" value="Serine_prot/Carboxylest_S33"/>
</dbReference>
<dbReference type="InterPro" id="IPR013595">
    <property type="entry name" value="Pept_S33_TAP-like_C"/>
</dbReference>
<organism evidence="6 7">
    <name type="scientific">Corynebacterium camporealensis</name>
    <dbReference type="NCBI Taxonomy" id="161896"/>
    <lineage>
        <taxon>Bacteria</taxon>
        <taxon>Bacillati</taxon>
        <taxon>Actinomycetota</taxon>
        <taxon>Actinomycetes</taxon>
        <taxon>Mycobacteriales</taxon>
        <taxon>Corynebacteriaceae</taxon>
        <taxon>Corynebacterium</taxon>
    </lineage>
</organism>
<dbReference type="AlphaFoldDB" id="A0A0F6TAU2"/>
<evidence type="ECO:0000256" key="1">
    <source>
        <dbReference type="ARBA" id="ARBA00010088"/>
    </source>
</evidence>
<comment type="similarity">
    <text evidence="1">Belongs to the peptidase S33 family.</text>
</comment>
<sequence>MLNRSRSTSVLSTITGATATFATVVALGAGLASANPAPAAAPTASDITWEECPPSVDIVGAECGRLEVPTYYDNPDAGSISVGFVRVKAANPDARRGALFTNPGGPGGDAYSWAGSNNIAQWPEEIRNEWDVIGVQPRGLPGSTPISCDPAAPQGIIEFLTQYGALTRAGCEKNQPGYSNSLTTENTTHDWEAVRQALGEDRISILGLSYGTFLASAYSTFYPQNTDKVILDSGVDPKQAWGGILRSQIDGYHDGLHEFMGYVADRNDTYGMGTTPLQVYENWSRKVASEAGVRPTALPPNAEIGDLPPGLEFAGQPGADIMTATGELRVQVEHLQDRTQKPMNYQVTSPTLNATRQLVPMAASWEELAQFISGQAPEGIPELSEEETQAILESQAQTMAMQSIVVCNEHQTPPEYRDLPPFLWSNYFTADPFIQFSTLYSSGVGCAGRGPVTSLPNFDGSALETKPLQIQGTRDPQTPYHLHTGISRPMQSHVVTVQGPGHGHVAMGNKAVDDIAVEFLRSGHVGTSDAPGLN</sequence>
<dbReference type="Pfam" id="PF08386">
    <property type="entry name" value="Abhydrolase_4"/>
    <property type="match status" value="1"/>
</dbReference>
<dbReference type="HOGENOM" id="CLU_013364_3_2_11"/>
<feature type="domain" description="Peptidase S33 tripeptidyl aminopeptidase-like C-terminal" evidence="5">
    <location>
        <begin position="439"/>
        <end position="529"/>
    </location>
</feature>
<evidence type="ECO:0000259" key="4">
    <source>
        <dbReference type="Pfam" id="PF00561"/>
    </source>
</evidence>
<dbReference type="InterPro" id="IPR029058">
    <property type="entry name" value="AB_hydrolase_fold"/>
</dbReference>
<dbReference type="RefSeq" id="WP_236684516.1">
    <property type="nucleotide sequence ID" value="NZ_CP011311.1"/>
</dbReference>
<gene>
    <name evidence="6" type="ORF">UL81_04810</name>
</gene>
<dbReference type="GO" id="GO:0016787">
    <property type="term" value="F:hydrolase activity"/>
    <property type="evidence" value="ECO:0007669"/>
    <property type="project" value="UniProtKB-KW"/>
</dbReference>
<dbReference type="Proteomes" id="UP000033566">
    <property type="component" value="Chromosome"/>
</dbReference>
<dbReference type="Gene3D" id="3.40.50.1820">
    <property type="entry name" value="alpha/beta hydrolase"/>
    <property type="match status" value="1"/>
</dbReference>
<dbReference type="PANTHER" id="PTHR43248">
    <property type="entry name" value="2-SUCCINYL-6-HYDROXY-2,4-CYCLOHEXADIENE-1-CARBOXYLATE SYNTHASE"/>
    <property type="match status" value="1"/>
</dbReference>
<feature type="domain" description="AB hydrolase-1" evidence="4">
    <location>
        <begin position="102"/>
        <end position="374"/>
    </location>
</feature>
<accession>A0A0F6TAU2</accession>
<dbReference type="Pfam" id="PF00561">
    <property type="entry name" value="Abhydrolase_1"/>
    <property type="match status" value="1"/>
</dbReference>
<evidence type="ECO:0000313" key="7">
    <source>
        <dbReference type="Proteomes" id="UP000033566"/>
    </source>
</evidence>
<dbReference type="SUPFAM" id="SSF53474">
    <property type="entry name" value="alpha/beta-Hydrolases"/>
    <property type="match status" value="1"/>
</dbReference>
<dbReference type="PANTHER" id="PTHR43248:SF25">
    <property type="entry name" value="AB HYDROLASE-1 DOMAIN-CONTAINING PROTEIN-RELATED"/>
    <property type="match status" value="1"/>
</dbReference>
<dbReference type="PATRIC" id="fig|161896.4.peg.945"/>